<dbReference type="eggNOG" id="COG0303">
    <property type="taxonomic scope" value="Bacteria"/>
</dbReference>
<dbReference type="InterPro" id="IPR036135">
    <property type="entry name" value="MoeA_linker/N_sf"/>
</dbReference>
<evidence type="ECO:0000259" key="5">
    <source>
        <dbReference type="SMART" id="SM00852"/>
    </source>
</evidence>
<dbReference type="CDD" id="cd00887">
    <property type="entry name" value="MoeA"/>
    <property type="match status" value="1"/>
</dbReference>
<dbReference type="PANTHER" id="PTHR10192">
    <property type="entry name" value="MOLYBDOPTERIN BIOSYNTHESIS PROTEIN"/>
    <property type="match status" value="1"/>
</dbReference>
<dbReference type="GO" id="GO:0006777">
    <property type="term" value="P:Mo-molybdopterin cofactor biosynthetic process"/>
    <property type="evidence" value="ECO:0007669"/>
    <property type="project" value="UniProtKB-UniRule"/>
</dbReference>
<dbReference type="AlphaFoldDB" id="F5YMZ8"/>
<keyword evidence="4" id="KW-0808">Transferase</keyword>
<dbReference type="PANTHER" id="PTHR10192:SF16">
    <property type="entry name" value="MOLYBDOPTERIN MOLYBDENUMTRANSFERASE"/>
    <property type="match status" value="1"/>
</dbReference>
<protein>
    <recommendedName>
        <fullName evidence="4">Molybdopterin molybdenumtransferase</fullName>
        <ecNumber evidence="4">2.10.1.1</ecNumber>
    </recommendedName>
</protein>
<evidence type="ECO:0000313" key="6">
    <source>
        <dbReference type="EMBL" id="AEF84473.1"/>
    </source>
</evidence>
<dbReference type="EMBL" id="CP001843">
    <property type="protein sequence ID" value="AEF84473.1"/>
    <property type="molecule type" value="Genomic_DNA"/>
</dbReference>
<accession>F5YMZ8</accession>
<feature type="domain" description="MoaB/Mog" evidence="5">
    <location>
        <begin position="171"/>
        <end position="309"/>
    </location>
</feature>
<dbReference type="EC" id="2.10.1.1" evidence="4"/>
<dbReference type="SUPFAM" id="SSF63882">
    <property type="entry name" value="MoeA N-terminal region -like"/>
    <property type="match status" value="1"/>
</dbReference>
<dbReference type="Pfam" id="PF03453">
    <property type="entry name" value="MoeA_N"/>
    <property type="match status" value="1"/>
</dbReference>
<dbReference type="OrthoDB" id="9804758at2"/>
<keyword evidence="4" id="KW-0501">Molybdenum cofactor biosynthesis</keyword>
<dbReference type="STRING" id="545694.TREPR_1668"/>
<dbReference type="Proteomes" id="UP000009223">
    <property type="component" value="Chromosome"/>
</dbReference>
<dbReference type="Gene3D" id="3.90.105.10">
    <property type="entry name" value="Molybdopterin biosynthesis moea protein, domain 2"/>
    <property type="match status" value="1"/>
</dbReference>
<dbReference type="GO" id="GO:0005829">
    <property type="term" value="C:cytosol"/>
    <property type="evidence" value="ECO:0007669"/>
    <property type="project" value="TreeGrafter"/>
</dbReference>
<name>F5YMZ8_TREPZ</name>
<keyword evidence="4" id="KW-0460">Magnesium</keyword>
<proteinExistence type="inferred from homology"/>
<gene>
    <name evidence="6" type="ordered locus">TREPR_1668</name>
</gene>
<dbReference type="KEGG" id="tpi:TREPR_1668"/>
<dbReference type="Gene3D" id="2.170.190.11">
    <property type="entry name" value="Molybdopterin biosynthesis moea protein, domain 3"/>
    <property type="match status" value="1"/>
</dbReference>
<dbReference type="InterPro" id="IPR001453">
    <property type="entry name" value="MoaB/Mog_dom"/>
</dbReference>
<sequence length="403" mass="43609">MEFDNYSRTEALEKLFSLWKPKKQTEGVPLEDALGRISAEDLRSRFTLPVFRSSAGDGIAVRSADFAQGAPDTAGWRLGKDYVRADTGDDFDDRFDTVIMIEAVSFTGDGGLRLASGTEVKPGMNVNGRGSAIEEGELILEKGLPIRACDLGALARGGLWEVPVLRVPRVAFIPTGNELIPLGQVPGRGDNIDTNSIMAKQMFREMGAEPMLYPIRKDEPAQLESVLSEALKTADLVILNGGSSKGAEDYNAALLAKMGTLICHGVLAAPGRPLCLALIDNKPVVNLPGPMLAAYYGLDWCVRGIICHALGIPVPIRTKVKAVLSADVAGGRFFPEGFEFFCRIILTRTESGGYEAWPVSFDHVEGKRTMGFHPGHCTVKGPGVFTRGSEVDVELLYGQEYFL</sequence>
<comment type="similarity">
    <text evidence="2 4">Belongs to the MoeA family.</text>
</comment>
<dbReference type="SUPFAM" id="SSF53218">
    <property type="entry name" value="Molybdenum cofactor biosynthesis proteins"/>
    <property type="match status" value="1"/>
</dbReference>
<dbReference type="InterPro" id="IPR036688">
    <property type="entry name" value="MoeA_C_domain_IV_sf"/>
</dbReference>
<dbReference type="GO" id="GO:0046872">
    <property type="term" value="F:metal ion binding"/>
    <property type="evidence" value="ECO:0007669"/>
    <property type="project" value="UniProtKB-UniRule"/>
</dbReference>
<dbReference type="Pfam" id="PF00994">
    <property type="entry name" value="MoCF_biosynth"/>
    <property type="match status" value="1"/>
</dbReference>
<dbReference type="InterPro" id="IPR038987">
    <property type="entry name" value="MoeA-like"/>
</dbReference>
<dbReference type="Gene3D" id="3.40.980.10">
    <property type="entry name" value="MoaB/Mog-like domain"/>
    <property type="match status" value="1"/>
</dbReference>
<evidence type="ECO:0000256" key="1">
    <source>
        <dbReference type="ARBA" id="ARBA00002901"/>
    </source>
</evidence>
<dbReference type="UniPathway" id="UPA00344"/>
<keyword evidence="4" id="KW-0479">Metal-binding</keyword>
<dbReference type="SMART" id="SM00852">
    <property type="entry name" value="MoCF_biosynth"/>
    <property type="match status" value="1"/>
</dbReference>
<dbReference type="RefSeq" id="WP_015708455.1">
    <property type="nucleotide sequence ID" value="NC_015578.1"/>
</dbReference>
<organism evidence="6 7">
    <name type="scientific">Treponema primitia (strain ATCC BAA-887 / DSM 12427 / ZAS-2)</name>
    <dbReference type="NCBI Taxonomy" id="545694"/>
    <lineage>
        <taxon>Bacteria</taxon>
        <taxon>Pseudomonadati</taxon>
        <taxon>Spirochaetota</taxon>
        <taxon>Spirochaetia</taxon>
        <taxon>Spirochaetales</taxon>
        <taxon>Treponemataceae</taxon>
        <taxon>Treponema</taxon>
    </lineage>
</organism>
<evidence type="ECO:0000313" key="7">
    <source>
        <dbReference type="Proteomes" id="UP000009223"/>
    </source>
</evidence>
<evidence type="ECO:0000256" key="2">
    <source>
        <dbReference type="ARBA" id="ARBA00010763"/>
    </source>
</evidence>
<dbReference type="Gene3D" id="2.40.340.10">
    <property type="entry name" value="MoeA, C-terminal, domain IV"/>
    <property type="match status" value="1"/>
</dbReference>
<comment type="function">
    <text evidence="1 4">Catalyzes the insertion of molybdate into adenylated molybdopterin with the concomitant release of AMP.</text>
</comment>
<keyword evidence="7" id="KW-1185">Reference proteome</keyword>
<evidence type="ECO:0000256" key="3">
    <source>
        <dbReference type="ARBA" id="ARBA00047317"/>
    </source>
</evidence>
<dbReference type="GO" id="GO:0061599">
    <property type="term" value="F:molybdopterin molybdotransferase activity"/>
    <property type="evidence" value="ECO:0007669"/>
    <property type="project" value="UniProtKB-UniRule"/>
</dbReference>
<comment type="pathway">
    <text evidence="4">Cofactor biosynthesis; molybdopterin biosynthesis.</text>
</comment>
<evidence type="ECO:0000256" key="4">
    <source>
        <dbReference type="RuleBase" id="RU365090"/>
    </source>
</evidence>
<keyword evidence="4" id="KW-0500">Molybdenum</keyword>
<dbReference type="InterPro" id="IPR005110">
    <property type="entry name" value="MoeA_linker/N"/>
</dbReference>
<dbReference type="InterPro" id="IPR036425">
    <property type="entry name" value="MoaB/Mog-like_dom_sf"/>
</dbReference>
<comment type="cofactor">
    <cofactor evidence="4">
        <name>Mg(2+)</name>
        <dbReference type="ChEBI" id="CHEBI:18420"/>
    </cofactor>
</comment>
<reference evidence="7" key="1">
    <citation type="submission" date="2009-12" db="EMBL/GenBank/DDBJ databases">
        <title>Complete sequence of Treponema primitia strain ZAS-2.</title>
        <authorList>
            <person name="Tetu S.G."/>
            <person name="Matson E."/>
            <person name="Ren Q."/>
            <person name="Seshadri R."/>
            <person name="Elbourne L."/>
            <person name="Hassan K.A."/>
            <person name="Durkin A."/>
            <person name="Radune D."/>
            <person name="Mohamoud Y."/>
            <person name="Shay R."/>
            <person name="Jin S."/>
            <person name="Zhang X."/>
            <person name="Lucey K."/>
            <person name="Ballor N.R."/>
            <person name="Ottesen E."/>
            <person name="Rosenthal R."/>
            <person name="Allen A."/>
            <person name="Leadbetter J.R."/>
            <person name="Paulsen I.T."/>
        </authorList>
    </citation>
    <scope>NUCLEOTIDE SEQUENCE [LARGE SCALE GENOMIC DNA]</scope>
    <source>
        <strain evidence="7">ATCC BAA-887 / DSM 12427 / ZAS-2</strain>
    </source>
</reference>
<dbReference type="HOGENOM" id="CLU_010186_7_2_12"/>
<comment type="catalytic activity">
    <reaction evidence="3">
        <text>adenylyl-molybdopterin + molybdate = Mo-molybdopterin + AMP + H(+)</text>
        <dbReference type="Rhea" id="RHEA:35047"/>
        <dbReference type="ChEBI" id="CHEBI:15378"/>
        <dbReference type="ChEBI" id="CHEBI:36264"/>
        <dbReference type="ChEBI" id="CHEBI:62727"/>
        <dbReference type="ChEBI" id="CHEBI:71302"/>
        <dbReference type="ChEBI" id="CHEBI:456215"/>
        <dbReference type="EC" id="2.10.1.1"/>
    </reaction>
</comment>
<reference evidence="6 7" key="2">
    <citation type="journal article" date="2011" name="ISME J.">
        <title>RNA-seq reveals cooperative metabolic interactions between two termite-gut spirochete species in co-culture.</title>
        <authorList>
            <person name="Rosenthal A.Z."/>
            <person name="Matson E.G."/>
            <person name="Eldar A."/>
            <person name="Leadbetter J.R."/>
        </authorList>
    </citation>
    <scope>NUCLEOTIDE SEQUENCE [LARGE SCALE GENOMIC DNA]</scope>
    <source>
        <strain evidence="7">ATCC BAA-887 / DSM 12427 / ZAS-2</strain>
    </source>
</reference>